<accession>A0AAD9A1K8</accession>
<feature type="transmembrane region" description="Helical" evidence="2">
    <location>
        <begin position="255"/>
        <end position="277"/>
    </location>
</feature>
<keyword evidence="2" id="KW-0812">Transmembrane</keyword>
<protein>
    <submittedName>
        <fullName evidence="3">Uncharacterized protein</fullName>
    </submittedName>
</protein>
<evidence type="ECO:0000256" key="1">
    <source>
        <dbReference type="SAM" id="MobiDB-lite"/>
    </source>
</evidence>
<dbReference type="Proteomes" id="UP001243330">
    <property type="component" value="Unassembled WGS sequence"/>
</dbReference>
<feature type="compositionally biased region" description="Basic and acidic residues" evidence="1">
    <location>
        <begin position="321"/>
        <end position="332"/>
    </location>
</feature>
<evidence type="ECO:0000313" key="3">
    <source>
        <dbReference type="EMBL" id="KAK1838492.1"/>
    </source>
</evidence>
<keyword evidence="2" id="KW-1133">Transmembrane helix</keyword>
<evidence type="ECO:0000256" key="2">
    <source>
        <dbReference type="SAM" id="Phobius"/>
    </source>
</evidence>
<keyword evidence="4" id="KW-1185">Reference proteome</keyword>
<feature type="region of interest" description="Disordered" evidence="1">
    <location>
        <begin position="458"/>
        <end position="483"/>
    </location>
</feature>
<reference evidence="3" key="1">
    <citation type="submission" date="2023-01" db="EMBL/GenBank/DDBJ databases">
        <title>Colletotrichum chrysophilum M932 genome sequence.</title>
        <authorList>
            <person name="Baroncelli R."/>
        </authorList>
    </citation>
    <scope>NUCLEOTIDE SEQUENCE</scope>
    <source>
        <strain evidence="3">M932</strain>
    </source>
</reference>
<sequence length="483" mass="52988">MTPVMLRGVEAVHSFGEEKKEKEETEERLAERVSVKVVVVVVGRFAKVDRTSQNDVERRLFPAYVLPWLKSTRRGEGGNGVWLAAANGRRQFPTRSRGIPRVQMAPPCHEPIAAQTTIAESLSPSLGRLGNSVIQYEWNEARKPMSIVACDIHSRSCLHESPGHGVSFGVPATNGIPISCGRQVEFLGAIFGQLADLSWPASQRSPVPRPPASHGRHLIGQHPVTRIKPWMATCAAAPWGVLGIGTKSKTFWRRWLAASALACLLSFLSPTFLYTAYSTGQQLSAFLEVWPQMGPNRMQKMSDMPEMAVPPASPPPPGDDPNQRHPWDEPQRLRLPASPICSSNVSFRLRDQTGGPSFVRGGGKGRRTDSQSVVSQAQPRPHDGLSMSLTSSRAGHGAEADPPRRLLSWTALIPCHCNRSRSREAVRVNTAMRRRKRCRRCNSQSMRFVAAHGGISPKVGMAKEGQQRGIEHRADDEAAGGVE</sequence>
<proteinExistence type="predicted"/>
<dbReference type="EMBL" id="JAQOWY010000819">
    <property type="protein sequence ID" value="KAK1838492.1"/>
    <property type="molecule type" value="Genomic_DNA"/>
</dbReference>
<organism evidence="3 4">
    <name type="scientific">Colletotrichum chrysophilum</name>
    <dbReference type="NCBI Taxonomy" id="1836956"/>
    <lineage>
        <taxon>Eukaryota</taxon>
        <taxon>Fungi</taxon>
        <taxon>Dikarya</taxon>
        <taxon>Ascomycota</taxon>
        <taxon>Pezizomycotina</taxon>
        <taxon>Sordariomycetes</taxon>
        <taxon>Hypocreomycetidae</taxon>
        <taxon>Glomerellales</taxon>
        <taxon>Glomerellaceae</taxon>
        <taxon>Colletotrichum</taxon>
        <taxon>Colletotrichum gloeosporioides species complex</taxon>
    </lineage>
</organism>
<feature type="region of interest" description="Disordered" evidence="1">
    <location>
        <begin position="297"/>
        <end position="402"/>
    </location>
</feature>
<feature type="compositionally biased region" description="Basic and acidic residues" evidence="1">
    <location>
        <begin position="465"/>
        <end position="476"/>
    </location>
</feature>
<keyword evidence="2" id="KW-0472">Membrane</keyword>
<name>A0AAD9A1K8_9PEZI</name>
<dbReference type="AlphaFoldDB" id="A0AAD9A1K8"/>
<evidence type="ECO:0000313" key="4">
    <source>
        <dbReference type="Proteomes" id="UP001243330"/>
    </source>
</evidence>
<comment type="caution">
    <text evidence="3">The sequence shown here is derived from an EMBL/GenBank/DDBJ whole genome shotgun (WGS) entry which is preliminary data.</text>
</comment>
<gene>
    <name evidence="3" type="ORF">CCHR01_18882</name>
</gene>